<evidence type="ECO:0000256" key="6">
    <source>
        <dbReference type="ARBA" id="ARBA00022692"/>
    </source>
</evidence>
<keyword evidence="14" id="KW-1185">Reference proteome</keyword>
<name>F5XGD2_MICPN</name>
<dbReference type="KEGG" id="mph:MLP_00250"/>
<dbReference type="SUPFAM" id="SSF47384">
    <property type="entry name" value="Homodimeric domain of signal transducing histidine kinase"/>
    <property type="match status" value="1"/>
</dbReference>
<keyword evidence="5" id="KW-0808">Transferase</keyword>
<dbReference type="HOGENOM" id="CLU_000445_89_30_11"/>
<evidence type="ECO:0000256" key="3">
    <source>
        <dbReference type="ARBA" id="ARBA00012438"/>
    </source>
</evidence>
<accession>F5XGD2</accession>
<comment type="subcellular location">
    <subcellularLocation>
        <location evidence="2">Cell membrane</location>
    </subcellularLocation>
</comment>
<dbReference type="eggNOG" id="COG2205">
    <property type="taxonomic scope" value="Bacteria"/>
</dbReference>
<dbReference type="EC" id="2.7.13.3" evidence="3"/>
<dbReference type="InterPro" id="IPR003594">
    <property type="entry name" value="HATPase_dom"/>
</dbReference>
<keyword evidence="6 11" id="KW-0812">Transmembrane</keyword>
<keyword evidence="9" id="KW-0902">Two-component regulatory system</keyword>
<evidence type="ECO:0000313" key="13">
    <source>
        <dbReference type="EMBL" id="BAK33039.1"/>
    </source>
</evidence>
<gene>
    <name evidence="13" type="ordered locus">MLP_00250</name>
</gene>
<feature type="transmembrane region" description="Helical" evidence="11">
    <location>
        <begin position="159"/>
        <end position="181"/>
    </location>
</feature>
<dbReference type="SMART" id="SM00387">
    <property type="entry name" value="HATPase_c"/>
    <property type="match status" value="1"/>
</dbReference>
<feature type="transmembrane region" description="Helical" evidence="11">
    <location>
        <begin position="24"/>
        <end position="48"/>
    </location>
</feature>
<dbReference type="InterPro" id="IPR036097">
    <property type="entry name" value="HisK_dim/P_sf"/>
</dbReference>
<proteinExistence type="predicted"/>
<dbReference type="SUPFAM" id="SSF55874">
    <property type="entry name" value="ATPase domain of HSP90 chaperone/DNA topoisomerase II/histidine kinase"/>
    <property type="match status" value="1"/>
</dbReference>
<evidence type="ECO:0000313" key="14">
    <source>
        <dbReference type="Proteomes" id="UP000007947"/>
    </source>
</evidence>
<evidence type="ECO:0000256" key="1">
    <source>
        <dbReference type="ARBA" id="ARBA00000085"/>
    </source>
</evidence>
<keyword evidence="7 13" id="KW-0418">Kinase</keyword>
<dbReference type="PANTHER" id="PTHR45436">
    <property type="entry name" value="SENSOR HISTIDINE KINASE YKOH"/>
    <property type="match status" value="1"/>
</dbReference>
<dbReference type="AlphaFoldDB" id="F5XGD2"/>
<protein>
    <recommendedName>
        <fullName evidence="3">histidine kinase</fullName>
        <ecNumber evidence="3">2.7.13.3</ecNumber>
    </recommendedName>
</protein>
<dbReference type="CDD" id="cd00082">
    <property type="entry name" value="HisKA"/>
    <property type="match status" value="1"/>
</dbReference>
<evidence type="ECO:0000256" key="11">
    <source>
        <dbReference type="SAM" id="Phobius"/>
    </source>
</evidence>
<dbReference type="InterPro" id="IPR036890">
    <property type="entry name" value="HATPase_C_sf"/>
</dbReference>
<evidence type="ECO:0000256" key="10">
    <source>
        <dbReference type="ARBA" id="ARBA00023136"/>
    </source>
</evidence>
<keyword evidence="4" id="KW-0597">Phosphoprotein</keyword>
<dbReference type="InterPro" id="IPR050428">
    <property type="entry name" value="TCS_sensor_his_kinase"/>
</dbReference>
<dbReference type="Proteomes" id="UP000007947">
    <property type="component" value="Chromosome"/>
</dbReference>
<evidence type="ECO:0000259" key="12">
    <source>
        <dbReference type="PROSITE" id="PS50109"/>
    </source>
</evidence>
<keyword evidence="8 11" id="KW-1133">Transmembrane helix</keyword>
<feature type="domain" description="Histidine kinase" evidence="12">
    <location>
        <begin position="202"/>
        <end position="426"/>
    </location>
</feature>
<dbReference type="Gene3D" id="1.10.287.130">
    <property type="match status" value="1"/>
</dbReference>
<dbReference type="PRINTS" id="PR00344">
    <property type="entry name" value="BCTRLSENSOR"/>
</dbReference>
<dbReference type="PROSITE" id="PS50109">
    <property type="entry name" value="HIS_KIN"/>
    <property type="match status" value="1"/>
</dbReference>
<sequence length="429" mass="45360">MKRLRGRGLAATDQDLVGRASWRLGLQIGALFLVCLMVVAAVLVVTVLRSQHAQTRQLLDNAISTSHGNGRGHDADDSAPLGGVQVAVADPNGYRVSSQMPSGLPDTQVMAQVRESGVTDQRTVEIDGRRYAVRTAQHGDDTAQAVLDLADQEAEVMRLLRAIALAGGVGLLLAVLGSAWLSRRAVRPMAQALTLQRRFVADAGHELRTPLTLLSTRAQLMARRVRHATYASATTVPGLATAVNTDAAGLVEDAANLTSILEDLLAASDLRQVVTGATDVAALTREAVAAAQAYADERRIRLLTDAPEPAVIPAANRSGLYRALTALIDNALGHASAEVGITVIADPERVVIEVVDDGPGISKDAAPNLFLRFASSRDETGTDRPRHYGLGLALVDEIIRAHRGTIAAGNRPGGGAVFTIVLPRFELHT</sequence>
<dbReference type="InterPro" id="IPR003661">
    <property type="entry name" value="HisK_dim/P_dom"/>
</dbReference>
<reference evidence="13 14" key="1">
    <citation type="submission" date="2011-05" db="EMBL/GenBank/DDBJ databases">
        <title>Whole genome sequence of Microlunatus phosphovorus NM-1.</title>
        <authorList>
            <person name="Hosoyama A."/>
            <person name="Sasaki K."/>
            <person name="Harada T."/>
            <person name="Igarashi R."/>
            <person name="Kawakoshi A."/>
            <person name="Sasagawa M."/>
            <person name="Fukada J."/>
            <person name="Nakamura S."/>
            <person name="Katano Y."/>
            <person name="Hanada S."/>
            <person name="Kamagata Y."/>
            <person name="Nakamura N."/>
            <person name="Yamazaki S."/>
            <person name="Fujita N."/>
        </authorList>
    </citation>
    <scope>NUCLEOTIDE SEQUENCE [LARGE SCALE GENOMIC DNA]</scope>
    <source>
        <strain evidence="14">ATCC 700054 / DSM 10555 / JCM 9379 / NBRC 101784 / NCIMB 13414 / VKM Ac-1990 / NM-1</strain>
    </source>
</reference>
<evidence type="ECO:0000256" key="7">
    <source>
        <dbReference type="ARBA" id="ARBA00022777"/>
    </source>
</evidence>
<dbReference type="EMBL" id="AP012204">
    <property type="protein sequence ID" value="BAK33039.1"/>
    <property type="molecule type" value="Genomic_DNA"/>
</dbReference>
<dbReference type="GO" id="GO:0005886">
    <property type="term" value="C:plasma membrane"/>
    <property type="evidence" value="ECO:0007669"/>
    <property type="project" value="UniProtKB-SubCell"/>
</dbReference>
<evidence type="ECO:0000256" key="4">
    <source>
        <dbReference type="ARBA" id="ARBA00022553"/>
    </source>
</evidence>
<dbReference type="Pfam" id="PF02518">
    <property type="entry name" value="HATPase_c"/>
    <property type="match status" value="1"/>
</dbReference>
<dbReference type="GO" id="GO:0000155">
    <property type="term" value="F:phosphorelay sensor kinase activity"/>
    <property type="evidence" value="ECO:0007669"/>
    <property type="project" value="InterPro"/>
</dbReference>
<comment type="catalytic activity">
    <reaction evidence="1">
        <text>ATP + protein L-histidine = ADP + protein N-phospho-L-histidine.</text>
        <dbReference type="EC" id="2.7.13.3"/>
    </reaction>
</comment>
<organism evidence="13 14">
    <name type="scientific">Microlunatus phosphovorus (strain ATCC 700054 / DSM 10555 / JCM 9379 / NBRC 101784 / NCIMB 13414 / VKM Ac-1990 / NM-1)</name>
    <dbReference type="NCBI Taxonomy" id="1032480"/>
    <lineage>
        <taxon>Bacteria</taxon>
        <taxon>Bacillati</taxon>
        <taxon>Actinomycetota</taxon>
        <taxon>Actinomycetes</taxon>
        <taxon>Propionibacteriales</taxon>
        <taxon>Propionibacteriaceae</taxon>
        <taxon>Microlunatus</taxon>
    </lineage>
</organism>
<evidence type="ECO:0000256" key="2">
    <source>
        <dbReference type="ARBA" id="ARBA00004236"/>
    </source>
</evidence>
<dbReference type="SMART" id="SM00388">
    <property type="entry name" value="HisKA"/>
    <property type="match status" value="1"/>
</dbReference>
<dbReference type="InterPro" id="IPR004358">
    <property type="entry name" value="Sig_transdc_His_kin-like_C"/>
</dbReference>
<dbReference type="RefSeq" id="WP_013860928.1">
    <property type="nucleotide sequence ID" value="NC_015635.1"/>
</dbReference>
<evidence type="ECO:0000256" key="5">
    <source>
        <dbReference type="ARBA" id="ARBA00022679"/>
    </source>
</evidence>
<dbReference type="Gene3D" id="3.30.565.10">
    <property type="entry name" value="Histidine kinase-like ATPase, C-terminal domain"/>
    <property type="match status" value="1"/>
</dbReference>
<dbReference type="PANTHER" id="PTHR45436:SF5">
    <property type="entry name" value="SENSOR HISTIDINE KINASE TRCS"/>
    <property type="match status" value="1"/>
</dbReference>
<dbReference type="OrthoDB" id="9786919at2"/>
<dbReference type="STRING" id="1032480.MLP_00250"/>
<evidence type="ECO:0000256" key="9">
    <source>
        <dbReference type="ARBA" id="ARBA00023012"/>
    </source>
</evidence>
<dbReference type="InterPro" id="IPR005467">
    <property type="entry name" value="His_kinase_dom"/>
</dbReference>
<evidence type="ECO:0000256" key="8">
    <source>
        <dbReference type="ARBA" id="ARBA00022989"/>
    </source>
</evidence>
<keyword evidence="10 11" id="KW-0472">Membrane</keyword>